<evidence type="ECO:0000256" key="4">
    <source>
        <dbReference type="ARBA" id="ARBA00022679"/>
    </source>
</evidence>
<dbReference type="GO" id="GO:0005524">
    <property type="term" value="F:ATP binding"/>
    <property type="evidence" value="ECO:0007669"/>
    <property type="project" value="UniProtKB-KW"/>
</dbReference>
<dbReference type="InterPro" id="IPR003594">
    <property type="entry name" value="HATPase_dom"/>
</dbReference>
<dbReference type="Pfam" id="PF13426">
    <property type="entry name" value="PAS_9"/>
    <property type="match status" value="1"/>
</dbReference>
<dbReference type="GO" id="GO:0000155">
    <property type="term" value="F:phosphorelay sensor kinase activity"/>
    <property type="evidence" value="ECO:0007669"/>
    <property type="project" value="InterPro"/>
</dbReference>
<dbReference type="CDD" id="cd00075">
    <property type="entry name" value="HATPase"/>
    <property type="match status" value="1"/>
</dbReference>
<evidence type="ECO:0000256" key="2">
    <source>
        <dbReference type="ARBA" id="ARBA00012438"/>
    </source>
</evidence>
<keyword evidence="5" id="KW-0547">Nucleotide-binding</keyword>
<dbReference type="EMBL" id="JAFBEB010000002">
    <property type="protein sequence ID" value="MBM7589247.1"/>
    <property type="molecule type" value="Genomic_DNA"/>
</dbReference>
<dbReference type="InterPro" id="IPR013767">
    <property type="entry name" value="PAS_fold"/>
</dbReference>
<dbReference type="PANTHER" id="PTHR43065">
    <property type="entry name" value="SENSOR HISTIDINE KINASE"/>
    <property type="match status" value="1"/>
</dbReference>
<dbReference type="InterPro" id="IPR003661">
    <property type="entry name" value="HisK_dim/P_dom"/>
</dbReference>
<dbReference type="PROSITE" id="PS50113">
    <property type="entry name" value="PAC"/>
    <property type="match status" value="1"/>
</dbReference>
<dbReference type="SUPFAM" id="SSF55785">
    <property type="entry name" value="PYP-like sensor domain (PAS domain)"/>
    <property type="match status" value="2"/>
</dbReference>
<protein>
    <recommendedName>
        <fullName evidence="2">histidine kinase</fullName>
        <ecNumber evidence="2">2.7.13.3</ecNumber>
    </recommendedName>
</protein>
<dbReference type="GO" id="GO:0006355">
    <property type="term" value="P:regulation of DNA-templated transcription"/>
    <property type="evidence" value="ECO:0007669"/>
    <property type="project" value="InterPro"/>
</dbReference>
<keyword evidence="6" id="KW-0418">Kinase</keyword>
<dbReference type="SMART" id="SM00387">
    <property type="entry name" value="HATPase_c"/>
    <property type="match status" value="1"/>
</dbReference>
<evidence type="ECO:0000259" key="12">
    <source>
        <dbReference type="PROSITE" id="PS50113"/>
    </source>
</evidence>
<dbReference type="InterPro" id="IPR005467">
    <property type="entry name" value="His_kinase_dom"/>
</dbReference>
<keyword evidence="9" id="KW-0902">Two-component regulatory system</keyword>
<accession>A0A939BR59</accession>
<dbReference type="InterPro" id="IPR035965">
    <property type="entry name" value="PAS-like_dom_sf"/>
</dbReference>
<dbReference type="RefSeq" id="WP_204516978.1">
    <property type="nucleotide sequence ID" value="NZ_BAABIN010000015.1"/>
</dbReference>
<dbReference type="GO" id="GO:0030435">
    <property type="term" value="P:sporulation resulting in formation of a cellular spore"/>
    <property type="evidence" value="ECO:0007669"/>
    <property type="project" value="UniProtKB-KW"/>
</dbReference>
<evidence type="ECO:0000259" key="10">
    <source>
        <dbReference type="PROSITE" id="PS50109"/>
    </source>
</evidence>
<keyword evidence="7" id="KW-0067">ATP-binding</keyword>
<dbReference type="PROSITE" id="PS50112">
    <property type="entry name" value="PAS"/>
    <property type="match status" value="1"/>
</dbReference>
<feature type="domain" description="PAC" evidence="12">
    <location>
        <begin position="238"/>
        <end position="290"/>
    </location>
</feature>
<evidence type="ECO:0000313" key="14">
    <source>
        <dbReference type="Proteomes" id="UP000717624"/>
    </source>
</evidence>
<keyword evidence="14" id="KW-1185">Reference proteome</keyword>
<comment type="caution">
    <text evidence="13">The sequence shown here is derived from an EMBL/GenBank/DDBJ whole genome shotgun (WGS) entry which is preliminary data.</text>
</comment>
<dbReference type="SUPFAM" id="SSF55874">
    <property type="entry name" value="ATPase domain of HSP90 chaperone/DNA topoisomerase II/histidine kinase"/>
    <property type="match status" value="1"/>
</dbReference>
<dbReference type="FunFam" id="1.10.287.130:FF:000040">
    <property type="entry name" value="PAS domain-containing sensor histidine kinase"/>
    <property type="match status" value="1"/>
</dbReference>
<reference evidence="13" key="1">
    <citation type="submission" date="2021-01" db="EMBL/GenBank/DDBJ databases">
        <title>Genomic Encyclopedia of Type Strains, Phase IV (KMG-IV): sequencing the most valuable type-strain genomes for metagenomic binning, comparative biology and taxonomic classification.</title>
        <authorList>
            <person name="Goeker M."/>
        </authorList>
    </citation>
    <scope>NUCLEOTIDE SEQUENCE</scope>
    <source>
        <strain evidence="13">DSM 25523</strain>
    </source>
</reference>
<dbReference type="CDD" id="cd00082">
    <property type="entry name" value="HisKA"/>
    <property type="match status" value="1"/>
</dbReference>
<dbReference type="PRINTS" id="PR00344">
    <property type="entry name" value="BCTRLSENSOR"/>
</dbReference>
<evidence type="ECO:0000256" key="8">
    <source>
        <dbReference type="ARBA" id="ARBA00022969"/>
    </source>
</evidence>
<evidence type="ECO:0000256" key="1">
    <source>
        <dbReference type="ARBA" id="ARBA00000085"/>
    </source>
</evidence>
<sequence>MRKKKFILKKLNKPTFPLTPVAYSESGLPEQSPRNPVEILKSQLLFMAQFVTDALYIDLLNGKQIVNKAFEQTFGGDQQAQPSDWREAIADPPSRSEIEAKFQYALTTGQHVQLETSMYDHAGSLLEMQLDFFPIGLELGKVMAMAILFKNVTEHKHLAAVLKESELRYKILAEHSRDIICLVDEHGLISYLSPSVLTEWGFPDEHFIGKHFLEHVHPDDYCYAQAMFRQLFADQKLTRFEVRYAQPQGEWIPFEIKASPIVTAAGAIEKVVCVISNISERKRTEVIMQETEKLSVIGELAAGIAHEIRNPLTSLKGFVQLLRNNMSQYQHYFEIMEAELNRINYIVSELLVLSKPQVLHFKKRNVAEIMDSVIFLLKTQAILKSVEIIAQFPNNLPELECEENQIKQVFINLLKNAIEASPYGGQIFIQASLLGSDAVRIRFIDQGSGIPEEQIARLGEPFYTTKEKGTGLGLMVSNKIVQDHQGSLKISSRLNVGTTVEVILPISPKERRN</sequence>
<dbReference type="InterPro" id="IPR004358">
    <property type="entry name" value="Sig_transdc_His_kin-like_C"/>
</dbReference>
<dbReference type="SMART" id="SM00086">
    <property type="entry name" value="PAC"/>
    <property type="match status" value="2"/>
</dbReference>
<dbReference type="Gene3D" id="3.30.450.20">
    <property type="entry name" value="PAS domain"/>
    <property type="match status" value="2"/>
</dbReference>
<dbReference type="EC" id="2.7.13.3" evidence="2"/>
<dbReference type="Pfam" id="PF00989">
    <property type="entry name" value="PAS"/>
    <property type="match status" value="1"/>
</dbReference>
<dbReference type="PANTHER" id="PTHR43065:SF34">
    <property type="entry name" value="SPORULATION KINASE A"/>
    <property type="match status" value="1"/>
</dbReference>
<evidence type="ECO:0000259" key="11">
    <source>
        <dbReference type="PROSITE" id="PS50112"/>
    </source>
</evidence>
<dbReference type="InterPro" id="IPR001610">
    <property type="entry name" value="PAC"/>
</dbReference>
<feature type="domain" description="PAS" evidence="11">
    <location>
        <begin position="165"/>
        <end position="235"/>
    </location>
</feature>
<dbReference type="Gene3D" id="1.10.287.130">
    <property type="match status" value="1"/>
</dbReference>
<proteinExistence type="predicted"/>
<dbReference type="PROSITE" id="PS50109">
    <property type="entry name" value="HIS_KIN"/>
    <property type="match status" value="1"/>
</dbReference>
<dbReference type="SMART" id="SM00091">
    <property type="entry name" value="PAS"/>
    <property type="match status" value="1"/>
</dbReference>
<dbReference type="Proteomes" id="UP000717624">
    <property type="component" value="Unassembled WGS sequence"/>
</dbReference>
<gene>
    <name evidence="13" type="ORF">JOD01_000845</name>
</gene>
<evidence type="ECO:0000313" key="13">
    <source>
        <dbReference type="EMBL" id="MBM7589247.1"/>
    </source>
</evidence>
<evidence type="ECO:0000256" key="7">
    <source>
        <dbReference type="ARBA" id="ARBA00022840"/>
    </source>
</evidence>
<dbReference type="InterPro" id="IPR036890">
    <property type="entry name" value="HATPase_C_sf"/>
</dbReference>
<dbReference type="InterPro" id="IPR000014">
    <property type="entry name" value="PAS"/>
</dbReference>
<evidence type="ECO:0000256" key="3">
    <source>
        <dbReference type="ARBA" id="ARBA00022553"/>
    </source>
</evidence>
<name>A0A939BR59_9BACL</name>
<dbReference type="Pfam" id="PF00512">
    <property type="entry name" value="HisKA"/>
    <property type="match status" value="1"/>
</dbReference>
<keyword evidence="4" id="KW-0808">Transferase</keyword>
<dbReference type="NCBIfam" id="TIGR00229">
    <property type="entry name" value="sensory_box"/>
    <property type="match status" value="1"/>
</dbReference>
<organism evidence="13 14">
    <name type="scientific">Brevibacillus fulvus</name>
    <dbReference type="NCBI Taxonomy" id="1125967"/>
    <lineage>
        <taxon>Bacteria</taxon>
        <taxon>Bacillati</taxon>
        <taxon>Bacillota</taxon>
        <taxon>Bacilli</taxon>
        <taxon>Bacillales</taxon>
        <taxon>Paenibacillaceae</taxon>
        <taxon>Brevibacillus</taxon>
    </lineage>
</organism>
<dbReference type="InterPro" id="IPR000700">
    <property type="entry name" value="PAS-assoc_C"/>
</dbReference>
<dbReference type="AlphaFoldDB" id="A0A939BR59"/>
<comment type="catalytic activity">
    <reaction evidence="1">
        <text>ATP + protein L-histidine = ADP + protein N-phospho-L-histidine.</text>
        <dbReference type="EC" id="2.7.13.3"/>
    </reaction>
</comment>
<dbReference type="SUPFAM" id="SSF47384">
    <property type="entry name" value="Homodimeric domain of signal transducing histidine kinase"/>
    <property type="match status" value="1"/>
</dbReference>
<dbReference type="Pfam" id="PF02518">
    <property type="entry name" value="HATPase_c"/>
    <property type="match status" value="1"/>
</dbReference>
<evidence type="ECO:0000256" key="6">
    <source>
        <dbReference type="ARBA" id="ARBA00022777"/>
    </source>
</evidence>
<keyword evidence="8" id="KW-0749">Sporulation</keyword>
<evidence type="ECO:0000256" key="9">
    <source>
        <dbReference type="ARBA" id="ARBA00023012"/>
    </source>
</evidence>
<keyword evidence="3" id="KW-0597">Phosphoprotein</keyword>
<dbReference type="SMART" id="SM00388">
    <property type="entry name" value="HisKA"/>
    <property type="match status" value="1"/>
</dbReference>
<dbReference type="InterPro" id="IPR036097">
    <property type="entry name" value="HisK_dim/P_sf"/>
</dbReference>
<dbReference type="CDD" id="cd00130">
    <property type="entry name" value="PAS"/>
    <property type="match status" value="1"/>
</dbReference>
<dbReference type="Gene3D" id="3.30.565.10">
    <property type="entry name" value="Histidine kinase-like ATPase, C-terminal domain"/>
    <property type="match status" value="1"/>
</dbReference>
<feature type="domain" description="Histidine kinase" evidence="10">
    <location>
        <begin position="303"/>
        <end position="508"/>
    </location>
</feature>
<evidence type="ECO:0000256" key="5">
    <source>
        <dbReference type="ARBA" id="ARBA00022741"/>
    </source>
</evidence>